<dbReference type="AlphaFoldDB" id="A0A2S1SNQ5"/>
<gene>
    <name evidence="2" type="ORF">DDW44_03760</name>
</gene>
<keyword evidence="3" id="KW-1185">Reference proteome</keyword>
<dbReference type="KEGG" id="stir:DDW44_03760"/>
<dbReference type="Proteomes" id="UP000244900">
    <property type="component" value="Chromosome"/>
</dbReference>
<evidence type="ECO:0000256" key="1">
    <source>
        <dbReference type="SAM" id="MobiDB-lite"/>
    </source>
</evidence>
<feature type="region of interest" description="Disordered" evidence="1">
    <location>
        <begin position="1"/>
        <end position="89"/>
    </location>
</feature>
<protein>
    <submittedName>
        <fullName evidence="2">Uncharacterized protein</fullName>
    </submittedName>
</protein>
<feature type="compositionally biased region" description="Low complexity" evidence="1">
    <location>
        <begin position="8"/>
        <end position="25"/>
    </location>
</feature>
<proteinExistence type="predicted"/>
<sequence>MSGPCPVRARAPSSPRRTGAGAARTRPGRPVPPHQPRQSPRAGPGRRGDGRDAQGPAGPAGGPAPAYLRQPRCRRSLGSRAVAWSRSRR</sequence>
<evidence type="ECO:0000313" key="2">
    <source>
        <dbReference type="EMBL" id="AWI28001.1"/>
    </source>
</evidence>
<reference evidence="2 3" key="1">
    <citation type="submission" date="2018-05" db="EMBL/GenBank/DDBJ databases">
        <title>Complete genome sequence of sponge-derived Streptomyces sp. HNM0039.</title>
        <authorList>
            <person name="Huang X."/>
            <person name="Zhou S."/>
        </authorList>
    </citation>
    <scope>NUCLEOTIDE SEQUENCE [LARGE SCALE GENOMIC DNA]</scope>
    <source>
        <strain evidence="2 3">HNM0039</strain>
    </source>
</reference>
<accession>A0A2S1SNQ5</accession>
<evidence type="ECO:0000313" key="3">
    <source>
        <dbReference type="Proteomes" id="UP000244900"/>
    </source>
</evidence>
<dbReference type="EMBL" id="CP029188">
    <property type="protein sequence ID" value="AWI28001.1"/>
    <property type="molecule type" value="Genomic_DNA"/>
</dbReference>
<organism evidence="2 3">
    <name type="scientific">Streptomyces tirandamycinicus</name>
    <dbReference type="NCBI Taxonomy" id="2174846"/>
    <lineage>
        <taxon>Bacteria</taxon>
        <taxon>Bacillati</taxon>
        <taxon>Actinomycetota</taxon>
        <taxon>Actinomycetes</taxon>
        <taxon>Kitasatosporales</taxon>
        <taxon>Streptomycetaceae</taxon>
        <taxon>Streptomyces</taxon>
    </lineage>
</organism>
<name>A0A2S1SNQ5_9ACTN</name>